<evidence type="ECO:0000256" key="5">
    <source>
        <dbReference type="ARBA" id="ARBA00023136"/>
    </source>
</evidence>
<feature type="repeat" description="ANK" evidence="8">
    <location>
        <begin position="50"/>
        <end position="82"/>
    </location>
</feature>
<dbReference type="SUPFAM" id="SSF48403">
    <property type="entry name" value="Ankyrin repeat"/>
    <property type="match status" value="1"/>
</dbReference>
<accession>A0A6F9D5P7</accession>
<dbReference type="EMBL" id="LR782922">
    <property type="protein sequence ID" value="CAB3221745.1"/>
    <property type="molecule type" value="mRNA"/>
</dbReference>
<evidence type="ECO:0000256" key="8">
    <source>
        <dbReference type="PROSITE-ProRule" id="PRU00023"/>
    </source>
</evidence>
<dbReference type="PANTHER" id="PTHR12447:SF25">
    <property type="entry name" value="ANKYRIN REPEAT DOMAIN-CONTAINING PROTEIN 13C"/>
    <property type="match status" value="1"/>
</dbReference>
<dbReference type="GO" id="GO:0005789">
    <property type="term" value="C:endoplasmic reticulum membrane"/>
    <property type="evidence" value="ECO:0007669"/>
    <property type="project" value="UniProtKB-SubCell"/>
</dbReference>
<feature type="region of interest" description="Disordered" evidence="9">
    <location>
        <begin position="310"/>
        <end position="333"/>
    </location>
</feature>
<dbReference type="InterPro" id="IPR055285">
    <property type="entry name" value="ANKRD13_C"/>
</dbReference>
<sequence length="477" mass="55020">MGKIINMSADFAHQETLTLHKLVFNNDISGVSKYVNRSKSTQLADQLDQHGNTPLHLAVMLGHKECVQILLKHNHTVNVKNIYGWTPLHESISYGDRQTITSLFRAIRKQNKTAIKHKKPEIRRALEAIGGNFSLEMKWDFQSWIPFVSKILPSDICKIYRKGSRIRLDSTLEDFSDMRWIRGDVTFLVNFDTEGEPDIVLMDNRRKVYQRMQQSSNEREASIEDEVDVAMSSDIIDVAVKSKASVIERVSSGWFFRHEKTEKIGRFEADFYRISGLLVQTRKRREHLSEEDIRRNKSLRDAFKHAENTEKFLEESVDEEPERRKSLPAPEGQKMSWDQYHKSLAASNPCLGRYPREKINQKQFDPVVGLSADFPVRLEDLLPILEALGPKGKMFSKLKDFIKLRLPPGFPVRVDLPIFPAVKATVSFTQFQFSDALSDSMFDVPRSYKEDCEWFEKTAKEKQQEMAKLNSKSGSSV</sequence>
<evidence type="ECO:0000259" key="10">
    <source>
        <dbReference type="Pfam" id="PF11904"/>
    </source>
</evidence>
<evidence type="ECO:0000256" key="4">
    <source>
        <dbReference type="ARBA" id="ARBA00023043"/>
    </source>
</evidence>
<comment type="subcellular location">
    <subcellularLocation>
        <location evidence="1">Endoplasmic reticulum membrane</location>
    </subcellularLocation>
</comment>
<evidence type="ECO:0000256" key="6">
    <source>
        <dbReference type="ARBA" id="ARBA00023186"/>
    </source>
</evidence>
<dbReference type="Pfam" id="PF11904">
    <property type="entry name" value="ANKRD13_C"/>
    <property type="match status" value="1"/>
</dbReference>
<dbReference type="AlphaFoldDB" id="A0A6F9D5P7"/>
<evidence type="ECO:0000256" key="3">
    <source>
        <dbReference type="ARBA" id="ARBA00022824"/>
    </source>
</evidence>
<dbReference type="Pfam" id="PF12796">
    <property type="entry name" value="Ank_2"/>
    <property type="match status" value="1"/>
</dbReference>
<reference evidence="11" key="1">
    <citation type="submission" date="2020-04" db="EMBL/GenBank/DDBJ databases">
        <authorList>
            <person name="Neveu A P."/>
        </authorList>
    </citation>
    <scope>NUCLEOTIDE SEQUENCE</scope>
    <source>
        <tissue evidence="11">Whole embryo</tissue>
    </source>
</reference>
<dbReference type="PANTHER" id="PTHR12447">
    <property type="entry name" value="ANKYRIN REPEAT DOMAIN-CONTAINING PROTEIN 13"/>
    <property type="match status" value="1"/>
</dbReference>
<keyword evidence="6" id="KW-0143">Chaperone</keyword>
<keyword evidence="4 8" id="KW-0040">ANK repeat</keyword>
<comment type="function">
    <text evidence="7">Acts as a molecular chaperone for G protein-coupled receptors, regulating their biogenesis and exit from the ER.</text>
</comment>
<dbReference type="SMART" id="SM00248">
    <property type="entry name" value="ANK"/>
    <property type="match status" value="2"/>
</dbReference>
<evidence type="ECO:0000256" key="7">
    <source>
        <dbReference type="ARBA" id="ARBA00037107"/>
    </source>
</evidence>
<evidence type="ECO:0000256" key="2">
    <source>
        <dbReference type="ARBA" id="ARBA00022737"/>
    </source>
</evidence>
<organism evidence="11">
    <name type="scientific">Phallusia mammillata</name>
    <dbReference type="NCBI Taxonomy" id="59560"/>
    <lineage>
        <taxon>Eukaryota</taxon>
        <taxon>Metazoa</taxon>
        <taxon>Chordata</taxon>
        <taxon>Tunicata</taxon>
        <taxon>Ascidiacea</taxon>
        <taxon>Phlebobranchia</taxon>
        <taxon>Ascidiidae</taxon>
        <taxon>Phallusia</taxon>
    </lineage>
</organism>
<proteinExistence type="evidence at transcript level"/>
<dbReference type="GO" id="GO:0005102">
    <property type="term" value="F:signaling receptor binding"/>
    <property type="evidence" value="ECO:0007669"/>
    <property type="project" value="TreeGrafter"/>
</dbReference>
<evidence type="ECO:0000256" key="1">
    <source>
        <dbReference type="ARBA" id="ARBA00004586"/>
    </source>
</evidence>
<keyword evidence="5" id="KW-0472">Membrane</keyword>
<dbReference type="Gene3D" id="1.25.40.20">
    <property type="entry name" value="Ankyrin repeat-containing domain"/>
    <property type="match status" value="1"/>
</dbReference>
<dbReference type="GO" id="GO:0006621">
    <property type="term" value="P:protein retention in ER lumen"/>
    <property type="evidence" value="ECO:0007669"/>
    <property type="project" value="TreeGrafter"/>
</dbReference>
<feature type="domain" description="Ankyrin repeat" evidence="10">
    <location>
        <begin position="167"/>
        <end position="453"/>
    </location>
</feature>
<name>A0A6F9D5P7_9ASCI</name>
<dbReference type="InterPro" id="IPR021832">
    <property type="entry name" value="ANKRD13"/>
</dbReference>
<dbReference type="PROSITE" id="PS50088">
    <property type="entry name" value="ANK_REPEAT"/>
    <property type="match status" value="1"/>
</dbReference>
<dbReference type="PROSITE" id="PS50297">
    <property type="entry name" value="ANK_REP_REGION"/>
    <property type="match status" value="1"/>
</dbReference>
<dbReference type="InterPro" id="IPR036770">
    <property type="entry name" value="Ankyrin_rpt-contain_sf"/>
</dbReference>
<protein>
    <submittedName>
        <fullName evidence="11">Ankyrin repeat domain-containing protein 13C-like</fullName>
    </submittedName>
</protein>
<gene>
    <name evidence="11" type="primary">Ankrd13c-002</name>
</gene>
<keyword evidence="2" id="KW-0677">Repeat</keyword>
<evidence type="ECO:0000256" key="9">
    <source>
        <dbReference type="SAM" id="MobiDB-lite"/>
    </source>
</evidence>
<evidence type="ECO:0000313" key="11">
    <source>
        <dbReference type="EMBL" id="CAB3221745.1"/>
    </source>
</evidence>
<dbReference type="InterPro" id="IPR002110">
    <property type="entry name" value="Ankyrin_rpt"/>
</dbReference>
<keyword evidence="3" id="KW-0256">Endoplasmic reticulum</keyword>